<accession>A0AAE7JQ45</accession>
<sequence>MPSPQIISTNPVSSEIYGKYTRSECDSYDIKEANGSKSEIEIRRHIYQNYGNSISKNGKNMLITFLKNYCPNNMQTSQNKAKDNL</sequence>
<proteinExistence type="predicted"/>
<evidence type="ECO:0000313" key="1">
    <source>
        <dbReference type="EMBL" id="QKF85047.1"/>
    </source>
</evidence>
<dbReference type="RefSeq" id="WP_018713617.1">
    <property type="nucleotide sequence ID" value="NZ_CP053832.1"/>
</dbReference>
<organism evidence="1 2">
    <name type="scientific">Campylobacter ureolyticus</name>
    <dbReference type="NCBI Taxonomy" id="827"/>
    <lineage>
        <taxon>Bacteria</taxon>
        <taxon>Pseudomonadati</taxon>
        <taxon>Campylobacterota</taxon>
        <taxon>Epsilonproteobacteria</taxon>
        <taxon>Campylobacterales</taxon>
        <taxon>Campylobacteraceae</taxon>
        <taxon>Campylobacter</taxon>
    </lineage>
</organism>
<dbReference type="EMBL" id="CP053832">
    <property type="protein sequence ID" value="QKF85047.1"/>
    <property type="molecule type" value="Genomic_DNA"/>
</dbReference>
<dbReference type="GeneID" id="77176522"/>
<evidence type="ECO:0000313" key="2">
    <source>
        <dbReference type="Proteomes" id="UP000509722"/>
    </source>
</evidence>
<name>A0AAE7JQ45_9BACT</name>
<dbReference type="Proteomes" id="UP000509722">
    <property type="component" value="Chromosome"/>
</dbReference>
<gene>
    <name evidence="1" type="ORF">CURT_1612</name>
</gene>
<protein>
    <submittedName>
        <fullName evidence="1">Uncharacterized protein</fullName>
    </submittedName>
</protein>
<dbReference type="AlphaFoldDB" id="A0AAE7JQ45"/>
<reference evidence="1 2" key="1">
    <citation type="submission" date="2020-05" db="EMBL/GenBank/DDBJ databases">
        <title>Complete genome sequencing of Campylobacter and Arcobacter type strains.</title>
        <authorList>
            <person name="Miller W.G."/>
            <person name="Yee E."/>
        </authorList>
    </citation>
    <scope>NUCLEOTIDE SEQUENCE [LARGE SCALE GENOMIC DNA]</scope>
    <source>
        <strain evidence="1 2">LMG 6451</strain>
    </source>
</reference>